<dbReference type="EMBL" id="LWDX02005593">
    <property type="protein sequence ID" value="OEL37430.1"/>
    <property type="molecule type" value="Genomic_DNA"/>
</dbReference>
<evidence type="ECO:0000313" key="1">
    <source>
        <dbReference type="EMBL" id="OEL37430.1"/>
    </source>
</evidence>
<accession>A0A1E5WJW8</accession>
<comment type="caution">
    <text evidence="1">The sequence shown here is derived from an EMBL/GenBank/DDBJ whole genome shotgun (WGS) entry which is preliminary data.</text>
</comment>
<name>A0A1E5WJW8_9POAL</name>
<gene>
    <name evidence="1" type="ORF">BAE44_0001551</name>
</gene>
<dbReference type="AlphaFoldDB" id="A0A1E5WJW8"/>
<dbReference type="OrthoDB" id="10251744at2759"/>
<organism evidence="1 2">
    <name type="scientific">Dichanthelium oligosanthes</name>
    <dbReference type="NCBI Taxonomy" id="888268"/>
    <lineage>
        <taxon>Eukaryota</taxon>
        <taxon>Viridiplantae</taxon>
        <taxon>Streptophyta</taxon>
        <taxon>Embryophyta</taxon>
        <taxon>Tracheophyta</taxon>
        <taxon>Spermatophyta</taxon>
        <taxon>Magnoliopsida</taxon>
        <taxon>Liliopsida</taxon>
        <taxon>Poales</taxon>
        <taxon>Poaceae</taxon>
        <taxon>PACMAD clade</taxon>
        <taxon>Panicoideae</taxon>
        <taxon>Panicodae</taxon>
        <taxon>Paniceae</taxon>
        <taxon>Dichantheliinae</taxon>
        <taxon>Dichanthelium</taxon>
    </lineage>
</organism>
<keyword evidence="2" id="KW-1185">Reference proteome</keyword>
<proteinExistence type="predicted"/>
<evidence type="ECO:0000313" key="2">
    <source>
        <dbReference type="Proteomes" id="UP000095767"/>
    </source>
</evidence>
<sequence length="70" mass="7686">MPGYYDIDDILMEDEVILDACREGCQGGPPILACAWAAVSGTSRVNKSTSMLHTEVGLEKRSKLMQPVWT</sequence>
<dbReference type="Proteomes" id="UP000095767">
    <property type="component" value="Unassembled WGS sequence"/>
</dbReference>
<reference evidence="1 2" key="1">
    <citation type="submission" date="2016-09" db="EMBL/GenBank/DDBJ databases">
        <title>The draft genome of Dichanthelium oligosanthes: A C3 panicoid grass species.</title>
        <authorList>
            <person name="Studer A.J."/>
            <person name="Schnable J.C."/>
            <person name="Brutnell T.P."/>
        </authorList>
    </citation>
    <scope>NUCLEOTIDE SEQUENCE [LARGE SCALE GENOMIC DNA]</scope>
    <source>
        <strain evidence="2">cv. Kellogg 1175</strain>
        <tissue evidence="1">Leaf</tissue>
    </source>
</reference>
<protein>
    <submittedName>
        <fullName evidence="1">Uncharacterized protein</fullName>
    </submittedName>
</protein>